<evidence type="ECO:0000259" key="2">
    <source>
        <dbReference type="Pfam" id="PF06985"/>
    </source>
</evidence>
<dbReference type="InterPro" id="IPR010730">
    <property type="entry name" value="HET"/>
</dbReference>
<feature type="domain" description="Heterokaryon incompatibility" evidence="2">
    <location>
        <begin position="206"/>
        <end position="366"/>
    </location>
</feature>
<evidence type="ECO:0000256" key="1">
    <source>
        <dbReference type="SAM" id="MobiDB-lite"/>
    </source>
</evidence>
<proteinExistence type="predicted"/>
<reference evidence="3 4" key="1">
    <citation type="journal article" date="2023" name="bioRxiv">
        <title>High-quality genome assemblies of four members of thePodospora anserinaspecies complex.</title>
        <authorList>
            <person name="Ament-Velasquez S.L."/>
            <person name="Vogan A.A."/>
            <person name="Wallerman O."/>
            <person name="Hartmann F."/>
            <person name="Gautier V."/>
            <person name="Silar P."/>
            <person name="Giraud T."/>
            <person name="Johannesson H."/>
        </authorList>
    </citation>
    <scope>NUCLEOTIDE SEQUENCE [LARGE SCALE GENOMIC DNA]</scope>
    <source>
        <strain evidence="3 4">CBS 112042</strain>
    </source>
</reference>
<organism evidence="3 4">
    <name type="scientific">Podospora bellae-mahoneyi</name>
    <dbReference type="NCBI Taxonomy" id="2093777"/>
    <lineage>
        <taxon>Eukaryota</taxon>
        <taxon>Fungi</taxon>
        <taxon>Dikarya</taxon>
        <taxon>Ascomycota</taxon>
        <taxon>Pezizomycotina</taxon>
        <taxon>Sordariomycetes</taxon>
        <taxon>Sordariomycetidae</taxon>
        <taxon>Sordariales</taxon>
        <taxon>Podosporaceae</taxon>
        <taxon>Podospora</taxon>
    </lineage>
</organism>
<protein>
    <recommendedName>
        <fullName evidence="2">Heterokaryon incompatibility domain-containing protein</fullName>
    </recommendedName>
</protein>
<sequence>MSSVPVGSLCQYCKGINVETISQPGGHAHAHSLAVIQQSAQQGCALCGWFITLTWSREIDNEMREVEPPTSAGRQSTDRFHVRPVGPGYLGQSHICLTDETGEYQTTGLEVCRLEGDLAPDDCPIPVCRALSDTASPETQETALSWLKQCEVEHDCNNLSIPGPNNTYVLPGRLVDLRSFTPTTPIIRLVESFSLPGNITNTPGFYSTLSYCWGISPFYNTTSANLTSSLTQIPFNILPQTFKDAFLITTQLGTPFIWIDALCIIQNSLHDWEIESAKMPYIYSLSRFCIAADATAVAEGGCFNNHNHSSQHPRRKEATPLIIPSILASTSQISRLYIYPRHHHSTNSQAPISDAPISTRGWCFQERILSPRTLHYTAGQLYWECRQDFKSEDLITNTQGQPWGTMPGALAQLYDPTFRPEHVVRTWYKSIVAPYSRRSLTKETDRLPAIGGVARVYAHLLSQAENRIRNAETQTWVEGWVERLKVKQYDLVENSAYIAGIWGHQIGHGLSWRRRKGTKKPVAGHERKRTNTFSWVSVDGPVEHFYGYIEATRLVKWNVSLLNPLDPFGGVGECEITLEGNVIEGKLGYYHHGDANAGEWRVFVDIPPDGELDHGTVDIGSVDIDEETDELADVKASNGLVVRDVWILATSMRNTLDVYALVLVQTVEDDGKVRYQRLGLLWIKSPGRMPVAGRAPRHTYRGVTCRNTCPLCSSMVDSHGKEFHYKTLALLQMNRDEAFQQIVIV</sequence>
<name>A0ABR0FG57_9PEZI</name>
<dbReference type="Pfam" id="PF06985">
    <property type="entry name" value="HET"/>
    <property type="match status" value="1"/>
</dbReference>
<keyword evidence="4" id="KW-1185">Reference proteome</keyword>
<evidence type="ECO:0000313" key="3">
    <source>
        <dbReference type="EMBL" id="KAK4642953.1"/>
    </source>
</evidence>
<feature type="region of interest" description="Disordered" evidence="1">
    <location>
        <begin position="64"/>
        <end position="83"/>
    </location>
</feature>
<dbReference type="PANTHER" id="PTHR33112">
    <property type="entry name" value="DOMAIN PROTEIN, PUTATIVE-RELATED"/>
    <property type="match status" value="1"/>
</dbReference>
<comment type="caution">
    <text evidence="3">The sequence shown here is derived from an EMBL/GenBank/DDBJ whole genome shotgun (WGS) entry which is preliminary data.</text>
</comment>
<dbReference type="EMBL" id="JAFFGZ010000006">
    <property type="protein sequence ID" value="KAK4642953.1"/>
    <property type="molecule type" value="Genomic_DNA"/>
</dbReference>
<gene>
    <name evidence="3" type="ORF">QC761_401900</name>
</gene>
<dbReference type="RefSeq" id="XP_062731929.1">
    <property type="nucleotide sequence ID" value="XM_062878479.1"/>
</dbReference>
<dbReference type="GeneID" id="87897961"/>
<dbReference type="Proteomes" id="UP001322138">
    <property type="component" value="Unassembled WGS sequence"/>
</dbReference>
<dbReference type="PANTHER" id="PTHR33112:SF8">
    <property type="entry name" value="HETEROKARYON INCOMPATIBILITY DOMAIN-CONTAINING PROTEIN"/>
    <property type="match status" value="1"/>
</dbReference>
<accession>A0ABR0FG57</accession>
<evidence type="ECO:0000313" key="4">
    <source>
        <dbReference type="Proteomes" id="UP001322138"/>
    </source>
</evidence>